<feature type="signal peptide" evidence="1">
    <location>
        <begin position="1"/>
        <end position="21"/>
    </location>
</feature>
<proteinExistence type="predicted"/>
<sequence>MRYKFLFLLMVVALAPGISQAAQKKTSQNTKWCQSKTKPKVNVQLKTEAIRWIMSWPEKSITRTFMNNRPVNYTNPWGKDVKIVVEGLAEQSLQMSGQWKFDWTRSPDKMQVCLGYKSIDITIKFAPEIYIASEYLPGTCHHNAVKKHELKHINTYRIVANKYAKLMGEALQKELMQYGTYGPASVYSHKQVYEAANKRIDYLVDHYAAAMQAENRAMQKQVDTLEEYMAVDRECDGRSS</sequence>
<dbReference type="AlphaFoldDB" id="A0A2W5FLC8"/>
<keyword evidence="1" id="KW-0732">Signal</keyword>
<evidence type="ECO:0000313" key="3">
    <source>
        <dbReference type="Proteomes" id="UP000249739"/>
    </source>
</evidence>
<accession>A0A2W5FLC8</accession>
<gene>
    <name evidence="2" type="ORF">DI586_09410</name>
</gene>
<organism evidence="2 3">
    <name type="scientific">Micavibrio aeruginosavorus</name>
    <dbReference type="NCBI Taxonomy" id="349221"/>
    <lineage>
        <taxon>Bacteria</taxon>
        <taxon>Pseudomonadati</taxon>
        <taxon>Bdellovibrionota</taxon>
        <taxon>Bdellovibrionia</taxon>
        <taxon>Bdellovibrionales</taxon>
        <taxon>Pseudobdellovibrionaceae</taxon>
        <taxon>Micavibrio</taxon>
    </lineage>
</organism>
<evidence type="ECO:0000313" key="2">
    <source>
        <dbReference type="EMBL" id="PZP54597.1"/>
    </source>
</evidence>
<dbReference type="Proteomes" id="UP000249739">
    <property type="component" value="Unassembled WGS sequence"/>
</dbReference>
<protein>
    <recommendedName>
        <fullName evidence="4">DUF922 domain-containing protein</fullName>
    </recommendedName>
</protein>
<evidence type="ECO:0000256" key="1">
    <source>
        <dbReference type="SAM" id="SignalP"/>
    </source>
</evidence>
<comment type="caution">
    <text evidence="2">The sequence shown here is derived from an EMBL/GenBank/DDBJ whole genome shotgun (WGS) entry which is preliminary data.</text>
</comment>
<feature type="chain" id="PRO_5015936543" description="DUF922 domain-containing protein" evidence="1">
    <location>
        <begin position="22"/>
        <end position="240"/>
    </location>
</feature>
<dbReference type="EMBL" id="QFOT01000124">
    <property type="protein sequence ID" value="PZP54597.1"/>
    <property type="molecule type" value="Genomic_DNA"/>
</dbReference>
<reference evidence="2 3" key="1">
    <citation type="submission" date="2017-08" db="EMBL/GenBank/DDBJ databases">
        <title>Infants hospitalized years apart are colonized by the same room-sourced microbial strains.</title>
        <authorList>
            <person name="Brooks B."/>
            <person name="Olm M.R."/>
            <person name="Firek B.A."/>
            <person name="Baker R."/>
            <person name="Thomas B.C."/>
            <person name="Morowitz M.J."/>
            <person name="Banfield J.F."/>
        </authorList>
    </citation>
    <scope>NUCLEOTIDE SEQUENCE [LARGE SCALE GENOMIC DNA]</scope>
    <source>
        <strain evidence="2">S2_006_000_R2_64</strain>
    </source>
</reference>
<name>A0A2W5FLC8_9BACT</name>
<evidence type="ECO:0008006" key="4">
    <source>
        <dbReference type="Google" id="ProtNLM"/>
    </source>
</evidence>